<proteinExistence type="inferred from homology"/>
<protein>
    <recommendedName>
        <fullName evidence="12">Prepilin peptidase</fullName>
    </recommendedName>
</protein>
<comment type="caution">
    <text evidence="10">The sequence shown here is derived from an EMBL/GenBank/DDBJ whole genome shotgun (WGS) entry which is preliminary data.</text>
</comment>
<dbReference type="Pfam" id="PF06750">
    <property type="entry name" value="A24_N_bact"/>
    <property type="match status" value="1"/>
</dbReference>
<evidence type="ECO:0000259" key="8">
    <source>
        <dbReference type="Pfam" id="PF01478"/>
    </source>
</evidence>
<dbReference type="GO" id="GO:0006465">
    <property type="term" value="P:signal peptide processing"/>
    <property type="evidence" value="ECO:0007669"/>
    <property type="project" value="TreeGrafter"/>
</dbReference>
<dbReference type="GO" id="GO:0005886">
    <property type="term" value="C:plasma membrane"/>
    <property type="evidence" value="ECO:0007669"/>
    <property type="project" value="UniProtKB-SubCell"/>
</dbReference>
<dbReference type="PANTHER" id="PTHR30487">
    <property type="entry name" value="TYPE 4 PREPILIN-LIKE PROTEINS LEADER PEPTIDE-PROCESSING ENZYME"/>
    <property type="match status" value="1"/>
</dbReference>
<feature type="transmembrane region" description="Helical" evidence="7">
    <location>
        <begin position="196"/>
        <end position="223"/>
    </location>
</feature>
<name>A0A1G2S5Q3_9BACT</name>
<comment type="subcellular location">
    <subcellularLocation>
        <location evidence="1">Cell membrane</location>
        <topology evidence="1">Multi-pass membrane protein</topology>
    </subcellularLocation>
</comment>
<evidence type="ECO:0000259" key="9">
    <source>
        <dbReference type="Pfam" id="PF06750"/>
    </source>
</evidence>
<evidence type="ECO:0000256" key="2">
    <source>
        <dbReference type="ARBA" id="ARBA00005801"/>
    </source>
</evidence>
<sequence>MYLSVAVVFLYGLFIGSFLNVVLVRYNTGRTMVTGRSMCFSCGKTLAWYELIPVASFLLQDGKCRACKSNVSWQYPLVELASGALFAMVVLFLPVARENVLELLYYLSVVSTLLVIAVYDLRHKIIPDLFAYLFAGLGLVHLVASAGVLEVFHGEALMALIAGPLFALPIAALWFFSDGRWIGLGDAKLALGIGWFLGLALGGSAMVLSFWIGAVVGLLLIGLARLRVRFMHGARVSLKSEIPFGPFLILATLIVLFTHLNVFALEMQWFL</sequence>
<feature type="transmembrane region" description="Helical" evidence="7">
    <location>
        <begin position="38"/>
        <end position="58"/>
    </location>
</feature>
<dbReference type="Pfam" id="PF01478">
    <property type="entry name" value="Peptidase_A24"/>
    <property type="match status" value="1"/>
</dbReference>
<dbReference type="Gene3D" id="1.20.120.1220">
    <property type="match status" value="1"/>
</dbReference>
<dbReference type="Proteomes" id="UP000176997">
    <property type="component" value="Unassembled WGS sequence"/>
</dbReference>
<evidence type="ECO:0000256" key="3">
    <source>
        <dbReference type="ARBA" id="ARBA00022475"/>
    </source>
</evidence>
<reference evidence="10 11" key="1">
    <citation type="journal article" date="2016" name="Nat. Commun.">
        <title>Thousands of microbial genomes shed light on interconnected biogeochemical processes in an aquifer system.</title>
        <authorList>
            <person name="Anantharaman K."/>
            <person name="Brown C.T."/>
            <person name="Hug L.A."/>
            <person name="Sharon I."/>
            <person name="Castelle C.J."/>
            <person name="Probst A.J."/>
            <person name="Thomas B.C."/>
            <person name="Singh A."/>
            <person name="Wilkins M.J."/>
            <person name="Karaoz U."/>
            <person name="Brodie E.L."/>
            <person name="Williams K.H."/>
            <person name="Hubbard S.S."/>
            <person name="Banfield J.F."/>
        </authorList>
    </citation>
    <scope>NUCLEOTIDE SEQUENCE [LARGE SCALE GENOMIC DNA]</scope>
</reference>
<feature type="transmembrane region" description="Helical" evidence="7">
    <location>
        <begin position="78"/>
        <end position="96"/>
    </location>
</feature>
<feature type="transmembrane region" description="Helical" evidence="7">
    <location>
        <begin position="244"/>
        <end position="265"/>
    </location>
</feature>
<keyword evidence="4 7" id="KW-0812">Transmembrane</keyword>
<evidence type="ECO:0000256" key="7">
    <source>
        <dbReference type="SAM" id="Phobius"/>
    </source>
</evidence>
<feature type="transmembrane region" description="Helical" evidence="7">
    <location>
        <begin position="131"/>
        <end position="149"/>
    </location>
</feature>
<dbReference type="EMBL" id="MHUS01000044">
    <property type="protein sequence ID" value="OHA79641.1"/>
    <property type="molecule type" value="Genomic_DNA"/>
</dbReference>
<evidence type="ECO:0008006" key="12">
    <source>
        <dbReference type="Google" id="ProtNLM"/>
    </source>
</evidence>
<keyword evidence="6 7" id="KW-0472">Membrane</keyword>
<gene>
    <name evidence="10" type="ORF">A2675_03065</name>
</gene>
<dbReference type="PANTHER" id="PTHR30487:SF0">
    <property type="entry name" value="PREPILIN LEADER PEPTIDASE_N-METHYLTRANSFERASE-RELATED"/>
    <property type="match status" value="1"/>
</dbReference>
<comment type="similarity">
    <text evidence="2">Belongs to the peptidase A24 family.</text>
</comment>
<evidence type="ECO:0000256" key="4">
    <source>
        <dbReference type="ARBA" id="ARBA00022692"/>
    </source>
</evidence>
<dbReference type="InterPro" id="IPR050882">
    <property type="entry name" value="Prepilin_peptidase/N-MTase"/>
</dbReference>
<feature type="transmembrane region" description="Helical" evidence="7">
    <location>
        <begin position="156"/>
        <end position="176"/>
    </location>
</feature>
<evidence type="ECO:0000256" key="1">
    <source>
        <dbReference type="ARBA" id="ARBA00004651"/>
    </source>
</evidence>
<keyword evidence="3" id="KW-1003">Cell membrane</keyword>
<feature type="transmembrane region" description="Helical" evidence="7">
    <location>
        <begin position="103"/>
        <end position="119"/>
    </location>
</feature>
<organism evidence="10 11">
    <name type="scientific">Candidatus Yonathbacteria bacterium RIFCSPHIGHO2_01_FULL_51_10</name>
    <dbReference type="NCBI Taxonomy" id="1802723"/>
    <lineage>
        <taxon>Bacteria</taxon>
        <taxon>Candidatus Yonathiibacteriota</taxon>
    </lineage>
</organism>
<feature type="transmembrane region" description="Helical" evidence="7">
    <location>
        <begin position="6"/>
        <end position="26"/>
    </location>
</feature>
<dbReference type="STRING" id="1802723.A2675_03065"/>
<feature type="domain" description="Prepilin peptidase A24 N-terminal" evidence="9">
    <location>
        <begin position="10"/>
        <end position="91"/>
    </location>
</feature>
<evidence type="ECO:0000256" key="5">
    <source>
        <dbReference type="ARBA" id="ARBA00022989"/>
    </source>
</evidence>
<keyword evidence="5 7" id="KW-1133">Transmembrane helix</keyword>
<accession>A0A1G2S5Q3</accession>
<dbReference type="InterPro" id="IPR010627">
    <property type="entry name" value="Prepilin_pept_A24_N"/>
</dbReference>
<dbReference type="InterPro" id="IPR000045">
    <property type="entry name" value="Prepilin_IV_endopep_pep"/>
</dbReference>
<dbReference type="GO" id="GO:0004190">
    <property type="term" value="F:aspartic-type endopeptidase activity"/>
    <property type="evidence" value="ECO:0007669"/>
    <property type="project" value="InterPro"/>
</dbReference>
<evidence type="ECO:0000256" key="6">
    <source>
        <dbReference type="ARBA" id="ARBA00023136"/>
    </source>
</evidence>
<dbReference type="AlphaFoldDB" id="A0A1G2S5Q3"/>
<evidence type="ECO:0000313" key="11">
    <source>
        <dbReference type="Proteomes" id="UP000176997"/>
    </source>
</evidence>
<evidence type="ECO:0000313" key="10">
    <source>
        <dbReference type="EMBL" id="OHA79641.1"/>
    </source>
</evidence>
<feature type="domain" description="Prepilin type IV endopeptidase peptidase" evidence="8">
    <location>
        <begin position="109"/>
        <end position="218"/>
    </location>
</feature>